<dbReference type="Gramene" id="KCW71938">
    <property type="protein sequence ID" value="KCW71938"/>
    <property type="gene ID" value="EUGRSUZ_E00398"/>
</dbReference>
<reference evidence="1" key="1">
    <citation type="submission" date="2013-07" db="EMBL/GenBank/DDBJ databases">
        <title>The genome of Eucalyptus grandis.</title>
        <authorList>
            <person name="Schmutz J."/>
            <person name="Hayes R."/>
            <person name="Myburg A."/>
            <person name="Tuskan G."/>
            <person name="Grattapaglia D."/>
            <person name="Rokhsar D.S."/>
        </authorList>
    </citation>
    <scope>NUCLEOTIDE SEQUENCE</scope>
    <source>
        <tissue evidence="1">Leaf extractions</tissue>
    </source>
</reference>
<proteinExistence type="predicted"/>
<sequence length="96" mass="11106">MVRRIIHVGSIIVSKKGCKSYKYFSIINSSKNFRLAIALEVLHLIYHQKRNSAPLLSTNEATLDQIFLQAFSYQYKNIACFNMKQHDDMITSSMMT</sequence>
<dbReference type="EMBL" id="KK198757">
    <property type="protein sequence ID" value="KCW71938.1"/>
    <property type="molecule type" value="Genomic_DNA"/>
</dbReference>
<dbReference type="InParanoid" id="A0A059C0H7"/>
<evidence type="ECO:0000313" key="1">
    <source>
        <dbReference type="EMBL" id="KCW71938.1"/>
    </source>
</evidence>
<dbReference type="AlphaFoldDB" id="A0A059C0H7"/>
<gene>
    <name evidence="1" type="ORF">EUGRSUZ_E00398</name>
</gene>
<name>A0A059C0H7_EUCGR</name>
<organism evidence="1">
    <name type="scientific">Eucalyptus grandis</name>
    <name type="common">Flooded gum</name>
    <dbReference type="NCBI Taxonomy" id="71139"/>
    <lineage>
        <taxon>Eukaryota</taxon>
        <taxon>Viridiplantae</taxon>
        <taxon>Streptophyta</taxon>
        <taxon>Embryophyta</taxon>
        <taxon>Tracheophyta</taxon>
        <taxon>Spermatophyta</taxon>
        <taxon>Magnoliopsida</taxon>
        <taxon>eudicotyledons</taxon>
        <taxon>Gunneridae</taxon>
        <taxon>Pentapetalae</taxon>
        <taxon>rosids</taxon>
        <taxon>malvids</taxon>
        <taxon>Myrtales</taxon>
        <taxon>Myrtaceae</taxon>
        <taxon>Myrtoideae</taxon>
        <taxon>Eucalypteae</taxon>
        <taxon>Eucalyptus</taxon>
    </lineage>
</organism>
<accession>A0A059C0H7</accession>
<protein>
    <submittedName>
        <fullName evidence="1">Uncharacterized protein</fullName>
    </submittedName>
</protein>